<dbReference type="EMBL" id="GGEC01028459">
    <property type="protein sequence ID" value="MBX08943.1"/>
    <property type="molecule type" value="Transcribed_RNA"/>
</dbReference>
<dbReference type="AlphaFoldDB" id="A0A2P2KTC4"/>
<protein>
    <submittedName>
        <fullName evidence="1">Uncharacterized protein</fullName>
    </submittedName>
</protein>
<sequence>MIIRLVSLITFSDTESAKASRRQLKEAMYTALFDMNVPAVCAINQVCCVPLRMYSTGFSMYPTGYGFKF</sequence>
<reference evidence="1" key="1">
    <citation type="submission" date="2018-02" db="EMBL/GenBank/DDBJ databases">
        <title>Rhizophora mucronata_Transcriptome.</title>
        <authorList>
            <person name="Meera S.P."/>
            <person name="Sreeshan A."/>
            <person name="Augustine A."/>
        </authorList>
    </citation>
    <scope>NUCLEOTIDE SEQUENCE</scope>
    <source>
        <tissue evidence="1">Leaf</tissue>
    </source>
</reference>
<accession>A0A2P2KTC4</accession>
<proteinExistence type="predicted"/>
<organism evidence="1">
    <name type="scientific">Rhizophora mucronata</name>
    <name type="common">Asiatic mangrove</name>
    <dbReference type="NCBI Taxonomy" id="61149"/>
    <lineage>
        <taxon>Eukaryota</taxon>
        <taxon>Viridiplantae</taxon>
        <taxon>Streptophyta</taxon>
        <taxon>Embryophyta</taxon>
        <taxon>Tracheophyta</taxon>
        <taxon>Spermatophyta</taxon>
        <taxon>Magnoliopsida</taxon>
        <taxon>eudicotyledons</taxon>
        <taxon>Gunneridae</taxon>
        <taxon>Pentapetalae</taxon>
        <taxon>rosids</taxon>
        <taxon>fabids</taxon>
        <taxon>Malpighiales</taxon>
        <taxon>Rhizophoraceae</taxon>
        <taxon>Rhizophora</taxon>
    </lineage>
</organism>
<name>A0A2P2KTC4_RHIMU</name>
<evidence type="ECO:0000313" key="1">
    <source>
        <dbReference type="EMBL" id="MBX08943.1"/>
    </source>
</evidence>